<organism evidence="2 3">
    <name type="scientific">Haliea salexigens</name>
    <dbReference type="NCBI Taxonomy" id="287487"/>
    <lineage>
        <taxon>Bacteria</taxon>
        <taxon>Pseudomonadati</taxon>
        <taxon>Pseudomonadota</taxon>
        <taxon>Gammaproteobacteria</taxon>
        <taxon>Cellvibrionales</taxon>
        <taxon>Halieaceae</taxon>
        <taxon>Haliea</taxon>
    </lineage>
</organism>
<dbReference type="Proteomes" id="UP000259273">
    <property type="component" value="Unassembled WGS sequence"/>
</dbReference>
<name>A0A3C1KNG4_9GAMM</name>
<evidence type="ECO:0000313" key="2">
    <source>
        <dbReference type="EMBL" id="HAN28217.1"/>
    </source>
</evidence>
<gene>
    <name evidence="2" type="ORF">DCP75_10950</name>
</gene>
<feature type="region of interest" description="Disordered" evidence="1">
    <location>
        <begin position="122"/>
        <end position="143"/>
    </location>
</feature>
<evidence type="ECO:0000313" key="3">
    <source>
        <dbReference type="Proteomes" id="UP000259273"/>
    </source>
</evidence>
<protein>
    <submittedName>
        <fullName evidence="2">Uncharacterized protein</fullName>
    </submittedName>
</protein>
<dbReference type="AlphaFoldDB" id="A0A3C1KNG4"/>
<proteinExistence type="predicted"/>
<reference evidence="2 3" key="1">
    <citation type="journal article" date="2018" name="Nat. Biotechnol.">
        <title>A standardized bacterial taxonomy based on genome phylogeny substantially revises the tree of life.</title>
        <authorList>
            <person name="Parks D.H."/>
            <person name="Chuvochina M."/>
            <person name="Waite D.W."/>
            <person name="Rinke C."/>
            <person name="Skarshewski A."/>
            <person name="Chaumeil P.A."/>
            <person name="Hugenholtz P."/>
        </authorList>
    </citation>
    <scope>NUCLEOTIDE SEQUENCE [LARGE SCALE GENOMIC DNA]</scope>
    <source>
        <strain evidence="2">UBA9158</strain>
    </source>
</reference>
<dbReference type="EMBL" id="DMND01000148">
    <property type="protein sequence ID" value="HAN28217.1"/>
    <property type="molecule type" value="Genomic_DNA"/>
</dbReference>
<accession>A0A3C1KNG4</accession>
<evidence type="ECO:0000256" key="1">
    <source>
        <dbReference type="SAM" id="MobiDB-lite"/>
    </source>
</evidence>
<comment type="caution">
    <text evidence="2">The sequence shown here is derived from an EMBL/GenBank/DDBJ whole genome shotgun (WGS) entry which is preliminary data.</text>
</comment>
<sequence>MLASHVVQAQYDIDTRLPTCDTLAWSQAVRDSYPDMQQICRGIYQRDGVRYAQAEVEVLRVSGNRMTVRTIHVDGSPGHETTVRVGPQWRAQIDGRSLRAGELIAGQRLIVYIPQHRFELTSEAGNGPAKESAPASGDSGAAQ</sequence>